<dbReference type="SUPFAM" id="SSF81606">
    <property type="entry name" value="PP2C-like"/>
    <property type="match status" value="1"/>
</dbReference>
<dbReference type="Gene3D" id="3.60.40.10">
    <property type="entry name" value="PPM-type phosphatase domain"/>
    <property type="match status" value="1"/>
</dbReference>
<dbReference type="InterPro" id="IPR015655">
    <property type="entry name" value="PP2C"/>
</dbReference>
<organism evidence="2 3">
    <name type="scientific">Mucilaginibacter mali</name>
    <dbReference type="NCBI Taxonomy" id="2740462"/>
    <lineage>
        <taxon>Bacteria</taxon>
        <taxon>Pseudomonadati</taxon>
        <taxon>Bacteroidota</taxon>
        <taxon>Sphingobacteriia</taxon>
        <taxon>Sphingobacteriales</taxon>
        <taxon>Sphingobacteriaceae</taxon>
        <taxon>Mucilaginibacter</taxon>
    </lineage>
</organism>
<dbReference type="Pfam" id="PF13672">
    <property type="entry name" value="PP2C_2"/>
    <property type="match status" value="1"/>
</dbReference>
<dbReference type="PROSITE" id="PS51746">
    <property type="entry name" value="PPM_2"/>
    <property type="match status" value="1"/>
</dbReference>
<evidence type="ECO:0000313" key="2">
    <source>
        <dbReference type="EMBL" id="QKJ28340.1"/>
    </source>
</evidence>
<name>A0A7D4UML6_9SPHI</name>
<dbReference type="InterPro" id="IPR001932">
    <property type="entry name" value="PPM-type_phosphatase-like_dom"/>
</dbReference>
<dbReference type="GO" id="GO:0004722">
    <property type="term" value="F:protein serine/threonine phosphatase activity"/>
    <property type="evidence" value="ECO:0007669"/>
    <property type="project" value="InterPro"/>
</dbReference>
<dbReference type="InterPro" id="IPR036457">
    <property type="entry name" value="PPM-type-like_dom_sf"/>
</dbReference>
<dbReference type="SMART" id="SM00332">
    <property type="entry name" value="PP2Cc"/>
    <property type="match status" value="1"/>
</dbReference>
<evidence type="ECO:0000313" key="3">
    <source>
        <dbReference type="Proteomes" id="UP000505355"/>
    </source>
</evidence>
<dbReference type="KEGG" id="mmab:HQ865_00715"/>
<dbReference type="CDD" id="cd00143">
    <property type="entry name" value="PP2Cc"/>
    <property type="match status" value="1"/>
</dbReference>
<dbReference type="PANTHER" id="PTHR47992">
    <property type="entry name" value="PROTEIN PHOSPHATASE"/>
    <property type="match status" value="1"/>
</dbReference>
<dbReference type="Proteomes" id="UP000505355">
    <property type="component" value="Chromosome"/>
</dbReference>
<reference evidence="2 3" key="1">
    <citation type="submission" date="2020-05" db="EMBL/GenBank/DDBJ databases">
        <title>Mucilaginibacter mali sp. nov.</title>
        <authorList>
            <person name="Kim H.S."/>
            <person name="Lee K.C."/>
            <person name="Suh M.K."/>
            <person name="Kim J.-S."/>
            <person name="Han K.-I."/>
            <person name="Eom M.K."/>
            <person name="Shin Y.K."/>
            <person name="Lee J.-S."/>
        </authorList>
    </citation>
    <scope>NUCLEOTIDE SEQUENCE [LARGE SCALE GENOMIC DNA]</scope>
    <source>
        <strain evidence="2 3">G2-14</strain>
    </source>
</reference>
<dbReference type="AlphaFoldDB" id="A0A7D4UML6"/>
<feature type="domain" description="PPM-type phosphatase" evidence="1">
    <location>
        <begin position="12"/>
        <end position="245"/>
    </location>
</feature>
<dbReference type="RefSeq" id="WP_173413042.1">
    <property type="nucleotide sequence ID" value="NZ_CP054139.1"/>
</dbReference>
<gene>
    <name evidence="2" type="ORF">HQ865_00715</name>
</gene>
<sequence>MGEQHLKQYKIEYQQFSEIGKRKSNQDKISALQIDDETSLFLVADGMGGYSYGDLAAELIIRTLNEHLSYQLNNAKDDELISSAVSTANERIKKLVFEKGAESGATLGGILIHGSNTIVFWVGDVKLMILRNNKIHFSSVSHTLENELRINNKSKEEYINSHVRHVVTRSICGKDKIYYPEIKQMELAYGDKVLVASDGFYELYTETEILGIIQSDKNWLLNIVSGVTLKSAFGNDNSSGFLIELGSPFN</sequence>
<dbReference type="SMART" id="SM00331">
    <property type="entry name" value="PP2C_SIG"/>
    <property type="match status" value="1"/>
</dbReference>
<protein>
    <submittedName>
        <fullName evidence="2">Serine/threonine-protein phosphatase</fullName>
    </submittedName>
</protein>
<proteinExistence type="predicted"/>
<evidence type="ECO:0000259" key="1">
    <source>
        <dbReference type="PROSITE" id="PS51746"/>
    </source>
</evidence>
<accession>A0A7D4UML6</accession>
<keyword evidence="3" id="KW-1185">Reference proteome</keyword>
<dbReference type="EMBL" id="CP054139">
    <property type="protein sequence ID" value="QKJ28340.1"/>
    <property type="molecule type" value="Genomic_DNA"/>
</dbReference>